<evidence type="ECO:0000313" key="1">
    <source>
        <dbReference type="EMBL" id="MBW0589693.1"/>
    </source>
</evidence>
<dbReference type="Proteomes" id="UP000765509">
    <property type="component" value="Unassembled WGS sequence"/>
</dbReference>
<reference evidence="1" key="1">
    <citation type="submission" date="2021-03" db="EMBL/GenBank/DDBJ databases">
        <title>Draft genome sequence of rust myrtle Austropuccinia psidii MF-1, a brazilian biotype.</title>
        <authorList>
            <person name="Quecine M.C."/>
            <person name="Pachon D.M.R."/>
            <person name="Bonatelli M.L."/>
            <person name="Correr F.H."/>
            <person name="Franceschini L.M."/>
            <person name="Leite T.F."/>
            <person name="Margarido G.R.A."/>
            <person name="Almeida C.A."/>
            <person name="Ferrarezi J.A."/>
            <person name="Labate C.A."/>
        </authorList>
    </citation>
    <scope>NUCLEOTIDE SEQUENCE</scope>
    <source>
        <strain evidence="1">MF-1</strain>
    </source>
</reference>
<dbReference type="EMBL" id="AVOT02135246">
    <property type="protein sequence ID" value="MBW0589693.1"/>
    <property type="molecule type" value="Genomic_DNA"/>
</dbReference>
<organism evidence="1 2">
    <name type="scientific">Austropuccinia psidii MF-1</name>
    <dbReference type="NCBI Taxonomy" id="1389203"/>
    <lineage>
        <taxon>Eukaryota</taxon>
        <taxon>Fungi</taxon>
        <taxon>Dikarya</taxon>
        <taxon>Basidiomycota</taxon>
        <taxon>Pucciniomycotina</taxon>
        <taxon>Pucciniomycetes</taxon>
        <taxon>Pucciniales</taxon>
        <taxon>Sphaerophragmiaceae</taxon>
        <taxon>Austropuccinia</taxon>
    </lineage>
</organism>
<name>A0A9Q3KWP9_9BASI</name>
<protein>
    <submittedName>
        <fullName evidence="1">Uncharacterized protein</fullName>
    </submittedName>
</protein>
<comment type="caution">
    <text evidence="1">The sequence shown here is derived from an EMBL/GenBank/DDBJ whole genome shotgun (WGS) entry which is preliminary data.</text>
</comment>
<accession>A0A9Q3KWP9</accession>
<evidence type="ECO:0000313" key="2">
    <source>
        <dbReference type="Proteomes" id="UP000765509"/>
    </source>
</evidence>
<proteinExistence type="predicted"/>
<keyword evidence="2" id="KW-1185">Reference proteome</keyword>
<gene>
    <name evidence="1" type="ORF">O181_129408</name>
</gene>
<dbReference type="AlphaFoldDB" id="A0A9Q3KWP9"/>
<sequence length="69" mass="7652">MCPHRPPDVTPTLPPISTLTTPYAPTVTSRYTSNASLNLPNALRRLPCLHLRSALPTCLQRFPQRCLPS</sequence>